<accession>A0A6J5LRC4</accession>
<proteinExistence type="predicted"/>
<organism evidence="1">
    <name type="scientific">uncultured Caudovirales phage</name>
    <dbReference type="NCBI Taxonomy" id="2100421"/>
    <lineage>
        <taxon>Viruses</taxon>
        <taxon>Duplodnaviria</taxon>
        <taxon>Heunggongvirae</taxon>
        <taxon>Uroviricota</taxon>
        <taxon>Caudoviricetes</taxon>
        <taxon>Peduoviridae</taxon>
        <taxon>Maltschvirus</taxon>
        <taxon>Maltschvirus maltsch</taxon>
    </lineage>
</organism>
<dbReference type="EMBL" id="LR796309">
    <property type="protein sequence ID" value="CAB4136302.1"/>
    <property type="molecule type" value="Genomic_DNA"/>
</dbReference>
<protein>
    <submittedName>
        <fullName evidence="1">Uncharacterized protein</fullName>
    </submittedName>
</protein>
<name>A0A6J5LRC4_9CAUD</name>
<gene>
    <name evidence="1" type="ORF">UFOVP298_47</name>
    <name evidence="2" type="ORF">UFOVP572_44</name>
</gene>
<reference evidence="1" key="1">
    <citation type="submission" date="2020-04" db="EMBL/GenBank/DDBJ databases">
        <authorList>
            <person name="Chiriac C."/>
            <person name="Salcher M."/>
            <person name="Ghai R."/>
            <person name="Kavagutti S V."/>
        </authorList>
    </citation>
    <scope>NUCLEOTIDE SEQUENCE</scope>
</reference>
<sequence>MSAFTRYPVLQAALFRLELLDANGASATETDIRDWVQDGMLPPYVAARFADEITAACDRLEQEEA</sequence>
<evidence type="ECO:0000313" key="1">
    <source>
        <dbReference type="EMBL" id="CAB4136302.1"/>
    </source>
</evidence>
<dbReference type="EMBL" id="LR796552">
    <property type="protein sequence ID" value="CAB4150849.1"/>
    <property type="molecule type" value="Genomic_DNA"/>
</dbReference>
<evidence type="ECO:0000313" key="2">
    <source>
        <dbReference type="EMBL" id="CAB4150849.1"/>
    </source>
</evidence>